<feature type="compositionally biased region" description="Acidic residues" evidence="1">
    <location>
        <begin position="103"/>
        <end position="122"/>
    </location>
</feature>
<comment type="caution">
    <text evidence="2">The sequence shown here is derived from an EMBL/GenBank/DDBJ whole genome shotgun (WGS) entry which is preliminary data.</text>
</comment>
<sequence>MLLKMGYLAHSVNVWASRLEVEVPWMINRAITTALTPFKASIDALPAIFEVFERGQGVSTEVTALKANIFELRKDVDQLKSTDFTFLFGTVEIPNDPSADIPACDEEEEEEEEEKKEDEEEEKEKGKEKKEEKVEEEEDKKEKEKEKEEKEKKEKEKEKEEEEEKD</sequence>
<evidence type="ECO:0000313" key="3">
    <source>
        <dbReference type="Proteomes" id="UP000824120"/>
    </source>
</evidence>
<dbReference type="AlphaFoldDB" id="A0A9J5ZAW3"/>
<accession>A0A9J5ZAW3</accession>
<feature type="region of interest" description="Disordered" evidence="1">
    <location>
        <begin position="91"/>
        <end position="166"/>
    </location>
</feature>
<reference evidence="2 3" key="1">
    <citation type="submission" date="2020-09" db="EMBL/GenBank/DDBJ databases">
        <title>De no assembly of potato wild relative species, Solanum commersonii.</title>
        <authorList>
            <person name="Cho K."/>
        </authorList>
    </citation>
    <scope>NUCLEOTIDE SEQUENCE [LARGE SCALE GENOMIC DNA]</scope>
    <source>
        <strain evidence="2">LZ3.2</strain>
        <tissue evidence="2">Leaf</tissue>
    </source>
</reference>
<evidence type="ECO:0000313" key="2">
    <source>
        <dbReference type="EMBL" id="KAG5610115.1"/>
    </source>
</evidence>
<gene>
    <name evidence="2" type="ORF">H5410_021396</name>
</gene>
<proteinExistence type="predicted"/>
<keyword evidence="3" id="KW-1185">Reference proteome</keyword>
<dbReference type="Proteomes" id="UP000824120">
    <property type="component" value="Chromosome 4"/>
</dbReference>
<name>A0A9J5ZAW3_SOLCO</name>
<feature type="compositionally biased region" description="Basic and acidic residues" evidence="1">
    <location>
        <begin position="123"/>
        <end position="133"/>
    </location>
</feature>
<protein>
    <submittedName>
        <fullName evidence="2">Uncharacterized protein</fullName>
    </submittedName>
</protein>
<feature type="compositionally biased region" description="Basic and acidic residues" evidence="1">
    <location>
        <begin position="140"/>
        <end position="158"/>
    </location>
</feature>
<organism evidence="2 3">
    <name type="scientific">Solanum commersonii</name>
    <name type="common">Commerson's wild potato</name>
    <name type="synonym">Commerson's nightshade</name>
    <dbReference type="NCBI Taxonomy" id="4109"/>
    <lineage>
        <taxon>Eukaryota</taxon>
        <taxon>Viridiplantae</taxon>
        <taxon>Streptophyta</taxon>
        <taxon>Embryophyta</taxon>
        <taxon>Tracheophyta</taxon>
        <taxon>Spermatophyta</taxon>
        <taxon>Magnoliopsida</taxon>
        <taxon>eudicotyledons</taxon>
        <taxon>Gunneridae</taxon>
        <taxon>Pentapetalae</taxon>
        <taxon>asterids</taxon>
        <taxon>lamiids</taxon>
        <taxon>Solanales</taxon>
        <taxon>Solanaceae</taxon>
        <taxon>Solanoideae</taxon>
        <taxon>Solaneae</taxon>
        <taxon>Solanum</taxon>
    </lineage>
</organism>
<dbReference type="EMBL" id="JACXVP010000004">
    <property type="protein sequence ID" value="KAG5610115.1"/>
    <property type="molecule type" value="Genomic_DNA"/>
</dbReference>
<evidence type="ECO:0000256" key="1">
    <source>
        <dbReference type="SAM" id="MobiDB-lite"/>
    </source>
</evidence>